<dbReference type="GO" id="GO:0009272">
    <property type="term" value="P:fungal-type cell wall biogenesis"/>
    <property type="evidence" value="ECO:0007669"/>
    <property type="project" value="UniProtKB-ARBA"/>
</dbReference>
<evidence type="ECO:0000256" key="3">
    <source>
        <dbReference type="ARBA" id="ARBA00023285"/>
    </source>
</evidence>
<keyword evidence="3" id="KW-0170">Cobalt</keyword>
<name>A0A9P6KTZ7_9PLEO</name>
<dbReference type="InterPro" id="IPR050248">
    <property type="entry name" value="Polysacc_deacetylase_ArnD"/>
</dbReference>
<proteinExistence type="predicted"/>
<dbReference type="SUPFAM" id="SSF88713">
    <property type="entry name" value="Glycoside hydrolase/deacetylase"/>
    <property type="match status" value="1"/>
</dbReference>
<comment type="catalytic activity">
    <reaction evidence="5">
        <text>[(1-&gt;4)-N-acetyl-beta-D-glucosaminyl](n) + n H2O = chitosan + n acetate</text>
        <dbReference type="Rhea" id="RHEA:10464"/>
        <dbReference type="Rhea" id="RHEA-COMP:9593"/>
        <dbReference type="Rhea" id="RHEA-COMP:9597"/>
        <dbReference type="ChEBI" id="CHEBI:15377"/>
        <dbReference type="ChEBI" id="CHEBI:17029"/>
        <dbReference type="ChEBI" id="CHEBI:30089"/>
        <dbReference type="ChEBI" id="CHEBI:57704"/>
        <dbReference type="EC" id="3.5.1.41"/>
    </reaction>
    <physiologicalReaction direction="left-to-right" evidence="5">
        <dbReference type="Rhea" id="RHEA:10465"/>
    </physiologicalReaction>
</comment>
<keyword evidence="2" id="KW-0624">Polysaccharide degradation</keyword>
<dbReference type="AlphaFoldDB" id="A0A9P6KTZ7"/>
<evidence type="ECO:0000256" key="2">
    <source>
        <dbReference type="ARBA" id="ARBA00023024"/>
    </source>
</evidence>
<dbReference type="Proteomes" id="UP000756921">
    <property type="component" value="Unassembled WGS sequence"/>
</dbReference>
<evidence type="ECO:0000256" key="4">
    <source>
        <dbReference type="ARBA" id="ARBA00024056"/>
    </source>
</evidence>
<evidence type="ECO:0000256" key="5">
    <source>
        <dbReference type="ARBA" id="ARBA00048494"/>
    </source>
</evidence>
<dbReference type="PANTHER" id="PTHR10587">
    <property type="entry name" value="GLYCOSYL TRANSFERASE-RELATED"/>
    <property type="match status" value="1"/>
</dbReference>
<keyword evidence="2" id="KW-0119">Carbohydrate metabolism</keyword>
<organism evidence="8 9">
    <name type="scientific">Paraphaeosphaeria minitans</name>
    <dbReference type="NCBI Taxonomy" id="565426"/>
    <lineage>
        <taxon>Eukaryota</taxon>
        <taxon>Fungi</taxon>
        <taxon>Dikarya</taxon>
        <taxon>Ascomycota</taxon>
        <taxon>Pezizomycotina</taxon>
        <taxon>Dothideomycetes</taxon>
        <taxon>Pleosporomycetidae</taxon>
        <taxon>Pleosporales</taxon>
        <taxon>Massarineae</taxon>
        <taxon>Didymosphaeriaceae</taxon>
        <taxon>Paraphaeosphaeria</taxon>
    </lineage>
</organism>
<sequence length="274" mass="31481">MPRPHIRLLRYPISLSRRARRTRLLTMLVALLTLLTFVTPFYIIYKPPSFLINYFQTRLPDVLFHADDVKEKVIALTIDDAPSYYTSQILEILNENDAKATFFVIGGQAGGREEELRKLVEAGMELGNHAMHDEASRSLSDEELRSQIKDVESMIADVYKQSNVPGEPARYFRPGSGFFSARMRALVKELGYRLVLGDIYPHDPQIPYWRVNAKHILSMLKPGGVIICHDRRSWTVPMLRKVVPEMKRRGWRITTVSGLLEQAEKESQARIIVD</sequence>
<evidence type="ECO:0000313" key="9">
    <source>
        <dbReference type="Proteomes" id="UP000756921"/>
    </source>
</evidence>
<dbReference type="CDD" id="cd10958">
    <property type="entry name" value="CE4_NodB_like_2"/>
    <property type="match status" value="1"/>
</dbReference>
<dbReference type="PROSITE" id="PS51677">
    <property type="entry name" value="NODB"/>
    <property type="match status" value="1"/>
</dbReference>
<dbReference type="EMBL" id="WJXW01000003">
    <property type="protein sequence ID" value="KAF9738461.1"/>
    <property type="molecule type" value="Genomic_DNA"/>
</dbReference>
<dbReference type="Gene3D" id="3.20.20.370">
    <property type="entry name" value="Glycoside hydrolase/deacetylase"/>
    <property type="match status" value="1"/>
</dbReference>
<dbReference type="EC" id="3.5.1.41" evidence="4"/>
<feature type="domain" description="NodB homology" evidence="7">
    <location>
        <begin position="72"/>
        <end position="254"/>
    </location>
</feature>
<keyword evidence="2" id="KW-0146">Chitin degradation</keyword>
<keyword evidence="6" id="KW-0472">Membrane</keyword>
<dbReference type="Pfam" id="PF01522">
    <property type="entry name" value="Polysacc_deac_1"/>
    <property type="match status" value="1"/>
</dbReference>
<evidence type="ECO:0000313" key="8">
    <source>
        <dbReference type="EMBL" id="KAF9738461.1"/>
    </source>
</evidence>
<keyword evidence="9" id="KW-1185">Reference proteome</keyword>
<keyword evidence="6" id="KW-0812">Transmembrane</keyword>
<dbReference type="InterPro" id="IPR011330">
    <property type="entry name" value="Glyco_hydro/deAcase_b/a-brl"/>
</dbReference>
<accession>A0A9P6KTZ7</accession>
<dbReference type="OrthoDB" id="407355at2759"/>
<evidence type="ECO:0000256" key="6">
    <source>
        <dbReference type="SAM" id="Phobius"/>
    </source>
</evidence>
<dbReference type="InterPro" id="IPR002509">
    <property type="entry name" value="NODB_dom"/>
</dbReference>
<evidence type="ECO:0000259" key="7">
    <source>
        <dbReference type="PROSITE" id="PS51677"/>
    </source>
</evidence>
<comment type="cofactor">
    <cofactor evidence="1">
        <name>Co(2+)</name>
        <dbReference type="ChEBI" id="CHEBI:48828"/>
    </cofactor>
</comment>
<comment type="caution">
    <text evidence="8">The sequence shown here is derived from an EMBL/GenBank/DDBJ whole genome shotgun (WGS) entry which is preliminary data.</text>
</comment>
<evidence type="ECO:0000256" key="1">
    <source>
        <dbReference type="ARBA" id="ARBA00001941"/>
    </source>
</evidence>
<feature type="transmembrane region" description="Helical" evidence="6">
    <location>
        <begin position="24"/>
        <end position="45"/>
    </location>
</feature>
<protein>
    <recommendedName>
        <fullName evidence="4">chitin deacetylase</fullName>
        <ecNumber evidence="4">3.5.1.41</ecNumber>
    </recommendedName>
</protein>
<gene>
    <name evidence="8" type="ORF">PMIN01_03744</name>
</gene>
<reference evidence="8" key="1">
    <citation type="journal article" date="2020" name="Mol. Plant Microbe Interact.">
        <title>Genome Sequence of the Biocontrol Agent Coniothyrium minitans strain Conio (IMI 134523).</title>
        <authorList>
            <person name="Patel D."/>
            <person name="Shittu T.A."/>
            <person name="Baroncelli R."/>
            <person name="Muthumeenakshi S."/>
            <person name="Osborne T.H."/>
            <person name="Janganan T.K."/>
            <person name="Sreenivasaprasad S."/>
        </authorList>
    </citation>
    <scope>NUCLEOTIDE SEQUENCE</scope>
    <source>
        <strain evidence="8">Conio</strain>
    </source>
</reference>
<dbReference type="GO" id="GO:0006032">
    <property type="term" value="P:chitin catabolic process"/>
    <property type="evidence" value="ECO:0007669"/>
    <property type="project" value="UniProtKB-KW"/>
</dbReference>
<dbReference type="GO" id="GO:0004099">
    <property type="term" value="F:chitin deacetylase activity"/>
    <property type="evidence" value="ECO:0007669"/>
    <property type="project" value="UniProtKB-EC"/>
</dbReference>
<keyword evidence="6" id="KW-1133">Transmembrane helix</keyword>
<dbReference type="GO" id="GO:0005975">
    <property type="term" value="P:carbohydrate metabolic process"/>
    <property type="evidence" value="ECO:0007669"/>
    <property type="project" value="InterPro"/>
</dbReference>
<dbReference type="PANTHER" id="PTHR10587:SF137">
    <property type="entry name" value="4-DEOXY-4-FORMAMIDO-L-ARABINOSE-PHOSPHOUNDECAPRENOL DEFORMYLASE ARND-RELATED"/>
    <property type="match status" value="1"/>
</dbReference>